<organism evidence="7 8">
    <name type="scientific">Agarivorans gilvus</name>
    <dbReference type="NCBI Taxonomy" id="680279"/>
    <lineage>
        <taxon>Bacteria</taxon>
        <taxon>Pseudomonadati</taxon>
        <taxon>Pseudomonadota</taxon>
        <taxon>Gammaproteobacteria</taxon>
        <taxon>Alteromonadales</taxon>
        <taxon>Alteromonadaceae</taxon>
        <taxon>Agarivorans</taxon>
    </lineage>
</organism>
<dbReference type="GO" id="GO:0004386">
    <property type="term" value="F:helicase activity"/>
    <property type="evidence" value="ECO:0007669"/>
    <property type="project" value="UniProtKB-KW"/>
</dbReference>
<name>A0ABQ1HXS6_9ALTE</name>
<evidence type="ECO:0000313" key="8">
    <source>
        <dbReference type="Proteomes" id="UP000651977"/>
    </source>
</evidence>
<dbReference type="SMART" id="SM00490">
    <property type="entry name" value="HELICc"/>
    <property type="match status" value="1"/>
</dbReference>
<dbReference type="EMBL" id="BMDY01000002">
    <property type="protein sequence ID" value="GGA94754.1"/>
    <property type="molecule type" value="Genomic_DNA"/>
</dbReference>
<dbReference type="Pfam" id="PF11898">
    <property type="entry name" value="DUF3418"/>
    <property type="match status" value="1"/>
</dbReference>
<evidence type="ECO:0000256" key="2">
    <source>
        <dbReference type="ARBA" id="ARBA00022801"/>
    </source>
</evidence>
<protein>
    <submittedName>
        <fullName evidence="7">ATP-dependent RNA helicase HrpA</fullName>
    </submittedName>
</protein>
<evidence type="ECO:0000256" key="1">
    <source>
        <dbReference type="ARBA" id="ARBA00022741"/>
    </source>
</evidence>
<keyword evidence="4" id="KW-0067">ATP-binding</keyword>
<evidence type="ECO:0000256" key="3">
    <source>
        <dbReference type="ARBA" id="ARBA00022806"/>
    </source>
</evidence>
<feature type="domain" description="Helicase C-terminal" evidence="6">
    <location>
        <begin position="270"/>
        <end position="437"/>
    </location>
</feature>
<dbReference type="SUPFAM" id="SSF52540">
    <property type="entry name" value="P-loop containing nucleoside triphosphate hydrolases"/>
    <property type="match status" value="1"/>
</dbReference>
<dbReference type="Pfam" id="PF00271">
    <property type="entry name" value="Helicase_C"/>
    <property type="match status" value="1"/>
</dbReference>
<keyword evidence="1" id="KW-0547">Nucleotide-binding</keyword>
<accession>A0ABQ1HXS6</accession>
<gene>
    <name evidence="7" type="ORF">GCM10007414_04380</name>
</gene>
<dbReference type="SMART" id="SM00487">
    <property type="entry name" value="DEXDc"/>
    <property type="match status" value="1"/>
</dbReference>
<keyword evidence="3 7" id="KW-0347">Helicase</keyword>
<dbReference type="InterPro" id="IPR011545">
    <property type="entry name" value="DEAD/DEAH_box_helicase_dom"/>
</dbReference>
<dbReference type="InterPro" id="IPR007502">
    <property type="entry name" value="Helicase-assoc_dom"/>
</dbReference>
<dbReference type="Proteomes" id="UP000651977">
    <property type="component" value="Unassembled WGS sequence"/>
</dbReference>
<evidence type="ECO:0000259" key="6">
    <source>
        <dbReference type="PROSITE" id="PS51194"/>
    </source>
</evidence>
<dbReference type="InterPro" id="IPR014001">
    <property type="entry name" value="Helicase_ATP-bd"/>
</dbReference>
<dbReference type="CDD" id="cd17989">
    <property type="entry name" value="DEXHc_HrpA"/>
    <property type="match status" value="1"/>
</dbReference>
<proteinExistence type="predicted"/>
<feature type="domain" description="Helicase ATP-binding" evidence="5">
    <location>
        <begin position="82"/>
        <end position="245"/>
    </location>
</feature>
<dbReference type="InterPro" id="IPR011709">
    <property type="entry name" value="DEAD-box_helicase_OB_fold"/>
</dbReference>
<dbReference type="PROSITE" id="PS51194">
    <property type="entry name" value="HELICASE_CTER"/>
    <property type="match status" value="1"/>
</dbReference>
<evidence type="ECO:0000313" key="7">
    <source>
        <dbReference type="EMBL" id="GGA94754.1"/>
    </source>
</evidence>
<dbReference type="Gene3D" id="1.20.120.1080">
    <property type="match status" value="1"/>
</dbReference>
<dbReference type="PROSITE" id="PS51192">
    <property type="entry name" value="HELICASE_ATP_BIND_1"/>
    <property type="match status" value="1"/>
</dbReference>
<dbReference type="InterPro" id="IPR001650">
    <property type="entry name" value="Helicase_C-like"/>
</dbReference>
<dbReference type="Pfam" id="PF00270">
    <property type="entry name" value="DEAD"/>
    <property type="match status" value="1"/>
</dbReference>
<sequence>MQSALSTLKQQISLALAKDRYRLQNQLAKFNDQQLSEEHPPFAKFMQALQRSVEKAEQRRSSIPKIDYPPQLPVAEQKQTIYEALRDNQVVIIAGETGSGKTTQIPKICLELGLGSRGFIGHTQPRRLAARSVAARIAEELNTPVGELVGYKIRFNDQIKNDSLIKLMTDGMLLAELQQDRFLSQYEVLIIDEAHERSLNIDFILGVLKQLLPKRPDLKVVITSATIDPQRFSKHFNDAPVIEVSGRTYPVETRYRPLNDGEQTKDVLEGLADAVEELYREKPGDILVFMNGEREIRDAADFLQKRQYRDTEVLPLYSRLSNAEQNRIFASHRGRRIVLATNVAETSLTVPGIRYVIDPGTARISRYSYRSKVQRLPIEAISQASANQRKGRCGRVAEGICIRLYSEEDFEGRAEFTDPEILRTNLASVILQMLGLKLGKLEAFPFIDMPDQRNIKDGLNLLEEIGALEQRHGKPSLSARGREVIKFPIDPRLARMMVAAKQFNCVQEMMVICAALSIQDPRERPNDCKQAADQKHARFVDKDSDFSSYLLLWRYLQEQQQALSGNQFRKLCKQEFLAYMRIREWQDLVYQLSTVVKELDYPVNQSEADYDAIHQAITAGLLSHLGFKDKEREFLGARNARFVVFPGSSQAKKPPKWVVAAELVETSRLFARGVAKIQPAWLEQQAEHLIKKSYSEPHWSTKQQAVMAYESVRLYGVALVNKRLVNYGKIDPMVAREVFIRSALVEGQWQAKHQFLKINQQLLDDAEALEQKQRRRDVRVDDQVLFDFYAERLPQDIVSASHFNRWWKKASEKQADLLTFDKQMLYQHDAAHITEKQYPERWQFEQVSVALSYVFEPGQVDDGVSAHIPLALLNQLDFSRFEWQIPAFREELISALIKSLPKTLRRNFVPVPNYVQAFLQAIPAAEGDLMEVLTKQLLRMSGVRIPEDAWNMEAVPEHLRVNFKVIDEAGKLVAQGRSYQSLQQKLQHQVEQSIAEMAPSAFAEQTKLSDWSFGELPEVIEEQRQGYQLTAYPALVDEGKSVSLKLFDKEEEAQWSQTRGLSKLLQLNIPSPLSYLQQHLPNKAKLGLYFNPFGRVDVLLDDCCLAVIDKYSAQQRIDNETDFKALCDTVRAELAEETLAAVVQVEQILSLHYQISKQLKGKVGFDRVMAHADIKAQLGQLVHKGFVRKVGLARLGDVQRYLKAIERRLEKLAIDPHKDRLALQQVETAAERSGQLNLASYSQEGEDLRWMIEELRVSLFAQQLGTKYPISLKRVLNHISELKKGSKG</sequence>
<dbReference type="InterPro" id="IPR024590">
    <property type="entry name" value="HrpA_C"/>
</dbReference>
<keyword evidence="2" id="KW-0378">Hydrolase</keyword>
<dbReference type="SMART" id="SM00847">
    <property type="entry name" value="HA2"/>
    <property type="match status" value="1"/>
</dbReference>
<dbReference type="PANTHER" id="PTHR18934">
    <property type="entry name" value="ATP-DEPENDENT RNA HELICASE"/>
    <property type="match status" value="1"/>
</dbReference>
<comment type="caution">
    <text evidence="7">The sequence shown here is derived from an EMBL/GenBank/DDBJ whole genome shotgun (WGS) entry which is preliminary data.</text>
</comment>
<dbReference type="PANTHER" id="PTHR18934:SF99">
    <property type="entry name" value="ATP-DEPENDENT RNA HELICASE DHX37-RELATED"/>
    <property type="match status" value="1"/>
</dbReference>
<evidence type="ECO:0000256" key="4">
    <source>
        <dbReference type="ARBA" id="ARBA00022840"/>
    </source>
</evidence>
<dbReference type="InterPro" id="IPR027417">
    <property type="entry name" value="P-loop_NTPase"/>
</dbReference>
<dbReference type="Gene3D" id="3.40.50.300">
    <property type="entry name" value="P-loop containing nucleotide triphosphate hydrolases"/>
    <property type="match status" value="2"/>
</dbReference>
<dbReference type="Pfam" id="PF21010">
    <property type="entry name" value="HA2_C"/>
    <property type="match status" value="1"/>
</dbReference>
<dbReference type="NCBIfam" id="NF008348">
    <property type="entry name" value="PRK11131.1"/>
    <property type="match status" value="1"/>
</dbReference>
<reference evidence="8" key="1">
    <citation type="journal article" date="2019" name="Int. J. Syst. Evol. Microbiol.">
        <title>The Global Catalogue of Microorganisms (GCM) 10K type strain sequencing project: providing services to taxonomists for standard genome sequencing and annotation.</title>
        <authorList>
            <consortium name="The Broad Institute Genomics Platform"/>
            <consortium name="The Broad Institute Genome Sequencing Center for Infectious Disease"/>
            <person name="Wu L."/>
            <person name="Ma J."/>
        </authorList>
    </citation>
    <scope>NUCLEOTIDE SEQUENCE [LARGE SCALE GENOMIC DNA]</scope>
    <source>
        <strain evidence="8">CGMCC 1.10131</strain>
    </source>
</reference>
<dbReference type="Pfam" id="PF07717">
    <property type="entry name" value="OB_NTP_bind"/>
    <property type="match status" value="1"/>
</dbReference>
<evidence type="ECO:0000259" key="5">
    <source>
        <dbReference type="PROSITE" id="PS51192"/>
    </source>
</evidence>
<dbReference type="NCBIfam" id="TIGR01967">
    <property type="entry name" value="DEAH_box_HrpA"/>
    <property type="match status" value="1"/>
</dbReference>
<keyword evidence="8" id="KW-1185">Reference proteome</keyword>
<dbReference type="SMART" id="SM00382">
    <property type="entry name" value="AAA"/>
    <property type="match status" value="1"/>
</dbReference>
<dbReference type="InterPro" id="IPR010222">
    <property type="entry name" value="RNA_helicase_HrpA"/>
</dbReference>
<dbReference type="CDD" id="cd18791">
    <property type="entry name" value="SF2_C_RHA"/>
    <property type="match status" value="1"/>
</dbReference>
<dbReference type="InterPro" id="IPR003593">
    <property type="entry name" value="AAA+_ATPase"/>
</dbReference>